<comment type="caution">
    <text evidence="3">The sequence shown here is derived from an EMBL/GenBank/DDBJ whole genome shotgun (WGS) entry which is preliminary data.</text>
</comment>
<keyword evidence="4" id="KW-1185">Reference proteome</keyword>
<feature type="domain" description="Replication protein A 70 kDa DNA-binding subunit B/D first OB fold" evidence="2">
    <location>
        <begin position="7"/>
        <end position="106"/>
    </location>
</feature>
<dbReference type="Proteomes" id="UP000886595">
    <property type="component" value="Unassembled WGS sequence"/>
</dbReference>
<evidence type="ECO:0000259" key="2">
    <source>
        <dbReference type="Pfam" id="PF02721"/>
    </source>
</evidence>
<protein>
    <recommendedName>
        <fullName evidence="2">Replication protein A 70 kDa DNA-binding subunit B/D first OB fold domain-containing protein</fullName>
    </recommendedName>
</protein>
<dbReference type="CDD" id="cd04480">
    <property type="entry name" value="RPA1_DBD_A_like"/>
    <property type="match status" value="1"/>
</dbReference>
<feature type="compositionally biased region" description="Basic and acidic residues" evidence="1">
    <location>
        <begin position="430"/>
        <end position="442"/>
    </location>
</feature>
<dbReference type="CDD" id="cd04481">
    <property type="entry name" value="RPA1_DBD_B_like"/>
    <property type="match status" value="1"/>
</dbReference>
<dbReference type="EMBL" id="JAAMPC010000012">
    <property type="protein sequence ID" value="KAG2275124.1"/>
    <property type="molecule type" value="Genomic_DNA"/>
</dbReference>
<proteinExistence type="predicted"/>
<dbReference type="InterPro" id="IPR047192">
    <property type="entry name" value="Euk_RPA1_DBD_C"/>
</dbReference>
<dbReference type="InterPro" id="IPR012340">
    <property type="entry name" value="NA-bd_OB-fold"/>
</dbReference>
<gene>
    <name evidence="3" type="ORF">Bca52824_057679</name>
</gene>
<reference evidence="3 4" key="1">
    <citation type="submission" date="2020-02" db="EMBL/GenBank/DDBJ databases">
        <authorList>
            <person name="Ma Q."/>
            <person name="Huang Y."/>
            <person name="Song X."/>
            <person name="Pei D."/>
        </authorList>
    </citation>
    <scope>NUCLEOTIDE SEQUENCE [LARGE SCALE GENOMIC DNA]</scope>
    <source>
        <strain evidence="3">Sxm20200214</strain>
        <tissue evidence="3">Leaf</tissue>
    </source>
</reference>
<dbReference type="CDD" id="cd04476">
    <property type="entry name" value="RPA1_DBD_C"/>
    <property type="match status" value="1"/>
</dbReference>
<feature type="region of interest" description="Disordered" evidence="1">
    <location>
        <begin position="426"/>
        <end position="450"/>
    </location>
</feature>
<dbReference type="AlphaFoldDB" id="A0A8X7QXV7"/>
<name>A0A8X7QXV7_BRACI</name>
<dbReference type="PANTHER" id="PTHR47165:SF4">
    <property type="entry name" value="OS03G0429900 PROTEIN"/>
    <property type="match status" value="1"/>
</dbReference>
<dbReference type="InterPro" id="IPR003871">
    <property type="entry name" value="RFA1B/D_OB_1st"/>
</dbReference>
<accession>A0A8X7QXV7</accession>
<dbReference type="OrthoDB" id="1750684at2759"/>
<dbReference type="SUPFAM" id="SSF50249">
    <property type="entry name" value="Nucleic acid-binding proteins"/>
    <property type="match status" value="3"/>
</dbReference>
<evidence type="ECO:0000256" key="1">
    <source>
        <dbReference type="SAM" id="MobiDB-lite"/>
    </source>
</evidence>
<organism evidence="3 4">
    <name type="scientific">Brassica carinata</name>
    <name type="common">Ethiopian mustard</name>
    <name type="synonym">Abyssinian cabbage</name>
    <dbReference type="NCBI Taxonomy" id="52824"/>
    <lineage>
        <taxon>Eukaryota</taxon>
        <taxon>Viridiplantae</taxon>
        <taxon>Streptophyta</taxon>
        <taxon>Embryophyta</taxon>
        <taxon>Tracheophyta</taxon>
        <taxon>Spermatophyta</taxon>
        <taxon>Magnoliopsida</taxon>
        <taxon>eudicotyledons</taxon>
        <taxon>Gunneridae</taxon>
        <taxon>Pentapetalae</taxon>
        <taxon>rosids</taxon>
        <taxon>malvids</taxon>
        <taxon>Brassicales</taxon>
        <taxon>Brassicaceae</taxon>
        <taxon>Brassiceae</taxon>
        <taxon>Brassica</taxon>
    </lineage>
</organism>
<sequence>MSTLATFHPLTKLRPFKNKWRVQVKCLHSWRQNTPFGDTFEIVLADQWGNKIQTSCKRTHMAKVQRAIPLEKWGVIENVQMNPAGGKYRTTRHPYKMAISDETVIRGSDLADDRIFLSLSNYESIEKQTKRGCLPYRYYIVIGRVHDLGDIITVKAQGEDRKMVEFRLVDSQGNDLACCLWGTYAEQIEAFIEKCDDRTFVCLIRFAKLSFFREVQITKAFDASRLYLNPTEPEVLKLTESLSADHLQLATVEKSTGKKDDCLLHLSLTSLSWSNKNTYMQVEICKIICTIEAIDTDWAWFYFGSKRHSKKRIDNPKFHCEICNANVTNVSPKFKLHVIVKDDTETCRLMLLGSVATSIVGIEDPEILPEPIHNLVGKSFCFGVSINSENVTSGSDTLVLEVCSGDKEMVTTSSTMSSGVVLLLDSSSSEDPKTPYSKRKEDDADLPDLTSTSKKLCTKVIKQENAKTD</sequence>
<dbReference type="Gene3D" id="2.40.50.140">
    <property type="entry name" value="Nucleic acid-binding proteins"/>
    <property type="match status" value="3"/>
</dbReference>
<dbReference type="PANTHER" id="PTHR47165">
    <property type="entry name" value="OS03G0429900 PROTEIN"/>
    <property type="match status" value="1"/>
</dbReference>
<evidence type="ECO:0000313" key="4">
    <source>
        <dbReference type="Proteomes" id="UP000886595"/>
    </source>
</evidence>
<evidence type="ECO:0000313" key="3">
    <source>
        <dbReference type="EMBL" id="KAG2275124.1"/>
    </source>
</evidence>
<dbReference type="Pfam" id="PF02721">
    <property type="entry name" value="DUF223"/>
    <property type="match status" value="1"/>
</dbReference>